<comment type="caution">
    <text evidence="8">The sequence shown here is derived from an EMBL/GenBank/DDBJ whole genome shotgun (WGS) entry which is preliminary data.</text>
</comment>
<comment type="similarity">
    <text evidence="6">Belongs to the aldolase class II family. MtnB subfamily.</text>
</comment>
<comment type="pathway">
    <text evidence="6">Amino-acid biosynthesis; L-methionine biosynthesis via salvage pathway; L-methionine from S-methyl-5-thio-alpha-D-ribose 1-phosphate: step 2/6.</text>
</comment>
<sequence length="205" mass="22721">MTDRKAQLVDELIRHTGELARAGLTPATSSNFSARLDDSRCVITVSGRDKGRLTPDDFMDVDMDGKPVEPGRVSSAETLLHTQIYRLRPEASAVLHTHSLAQTLLSMRHERAGYIELAGYELLKALHGIKTHDARVRVPVVPNSQDMPALCAAIEPAFADEPFWGYLIAGHGLYAWGRDLAEARRHLDAFEFLLTAEMTKLGFRA</sequence>
<dbReference type="Pfam" id="PF00596">
    <property type="entry name" value="Aldolase_II"/>
    <property type="match status" value="1"/>
</dbReference>
<dbReference type="EC" id="4.2.1.109" evidence="6"/>
<dbReference type="GO" id="GO:0019323">
    <property type="term" value="P:pentose catabolic process"/>
    <property type="evidence" value="ECO:0007669"/>
    <property type="project" value="TreeGrafter"/>
</dbReference>
<evidence type="ECO:0000256" key="6">
    <source>
        <dbReference type="HAMAP-Rule" id="MF_01677"/>
    </source>
</evidence>
<dbReference type="HAMAP" id="MF_01677">
    <property type="entry name" value="Salvage_MtnB"/>
    <property type="match status" value="1"/>
</dbReference>
<dbReference type="PANTHER" id="PTHR22789">
    <property type="entry name" value="FUCULOSE PHOSPHATE ALDOLASE"/>
    <property type="match status" value="1"/>
</dbReference>
<dbReference type="GO" id="GO:0046570">
    <property type="term" value="F:methylthioribulose 1-phosphate dehydratase activity"/>
    <property type="evidence" value="ECO:0007669"/>
    <property type="project" value="UniProtKB-UniRule"/>
</dbReference>
<keyword evidence="4 6" id="KW-0486">Methionine biosynthesis</keyword>
<name>A0A917CS92_9GAMM</name>
<dbReference type="EMBL" id="BMFO01000004">
    <property type="protein sequence ID" value="GGF96641.1"/>
    <property type="molecule type" value="Genomic_DNA"/>
</dbReference>
<proteinExistence type="inferred from homology"/>
<organism evidence="8 9">
    <name type="scientific">Arenimonas maotaiensis</name>
    <dbReference type="NCBI Taxonomy" id="1446479"/>
    <lineage>
        <taxon>Bacteria</taxon>
        <taxon>Pseudomonadati</taxon>
        <taxon>Pseudomonadota</taxon>
        <taxon>Gammaproteobacteria</taxon>
        <taxon>Lysobacterales</taxon>
        <taxon>Lysobacteraceae</taxon>
        <taxon>Arenimonas</taxon>
    </lineage>
</organism>
<dbReference type="AlphaFoldDB" id="A0A917CS92"/>
<dbReference type="InterPro" id="IPR050197">
    <property type="entry name" value="Aldolase_class_II_sugar_metab"/>
</dbReference>
<evidence type="ECO:0000256" key="5">
    <source>
        <dbReference type="ARBA" id="ARBA00023239"/>
    </source>
</evidence>
<dbReference type="InterPro" id="IPR036409">
    <property type="entry name" value="Aldolase_II/adducin_N_sf"/>
</dbReference>
<keyword evidence="9" id="KW-1185">Reference proteome</keyword>
<evidence type="ECO:0000313" key="8">
    <source>
        <dbReference type="EMBL" id="GGF96641.1"/>
    </source>
</evidence>
<dbReference type="SMART" id="SM01007">
    <property type="entry name" value="Aldolase_II"/>
    <property type="match status" value="1"/>
</dbReference>
<dbReference type="RefSeq" id="WP_229730238.1">
    <property type="nucleotide sequence ID" value="NZ_BMFO01000004.1"/>
</dbReference>
<keyword evidence="3 6" id="KW-0862">Zinc</keyword>
<evidence type="ECO:0000256" key="3">
    <source>
        <dbReference type="ARBA" id="ARBA00022833"/>
    </source>
</evidence>
<feature type="binding site" evidence="6">
    <location>
        <position position="96"/>
    </location>
    <ligand>
        <name>Zn(2+)</name>
        <dbReference type="ChEBI" id="CHEBI:29105"/>
    </ligand>
</feature>
<dbReference type="GO" id="GO:0019509">
    <property type="term" value="P:L-methionine salvage from methylthioadenosine"/>
    <property type="evidence" value="ECO:0007669"/>
    <property type="project" value="UniProtKB-UniRule"/>
</dbReference>
<evidence type="ECO:0000256" key="4">
    <source>
        <dbReference type="ARBA" id="ARBA00023167"/>
    </source>
</evidence>
<gene>
    <name evidence="6 8" type="primary">mtnB</name>
    <name evidence="8" type="ORF">GCM10010960_17850</name>
</gene>
<dbReference type="GO" id="GO:0008270">
    <property type="term" value="F:zinc ion binding"/>
    <property type="evidence" value="ECO:0007669"/>
    <property type="project" value="UniProtKB-UniRule"/>
</dbReference>
<comment type="function">
    <text evidence="6">Catalyzes the dehydration of methylthioribulose-1-phosphate (MTRu-1-P) into 2,3-diketo-5-methylthiopentyl-1-phosphate (DK-MTP-1-P).</text>
</comment>
<reference evidence="8" key="1">
    <citation type="journal article" date="2014" name="Int. J. Syst. Evol. Microbiol.">
        <title>Complete genome sequence of Corynebacterium casei LMG S-19264T (=DSM 44701T), isolated from a smear-ripened cheese.</title>
        <authorList>
            <consortium name="US DOE Joint Genome Institute (JGI-PGF)"/>
            <person name="Walter F."/>
            <person name="Albersmeier A."/>
            <person name="Kalinowski J."/>
            <person name="Ruckert C."/>
        </authorList>
    </citation>
    <scope>NUCLEOTIDE SEQUENCE</scope>
    <source>
        <strain evidence="8">CGMCC 1.12726</strain>
    </source>
</reference>
<keyword evidence="5 6" id="KW-0456">Lyase</keyword>
<dbReference type="NCBIfam" id="NF006672">
    <property type="entry name" value="PRK09220.1"/>
    <property type="match status" value="1"/>
</dbReference>
<evidence type="ECO:0000259" key="7">
    <source>
        <dbReference type="SMART" id="SM01007"/>
    </source>
</evidence>
<comment type="cofactor">
    <cofactor evidence="6">
        <name>Zn(2+)</name>
        <dbReference type="ChEBI" id="CHEBI:29105"/>
    </cofactor>
    <text evidence="6">Binds 1 zinc ion per subunit.</text>
</comment>
<evidence type="ECO:0000256" key="1">
    <source>
        <dbReference type="ARBA" id="ARBA00022605"/>
    </source>
</evidence>
<dbReference type="Gene3D" id="3.40.225.10">
    <property type="entry name" value="Class II aldolase/adducin N-terminal domain"/>
    <property type="match status" value="1"/>
</dbReference>
<dbReference type="InterPro" id="IPR017714">
    <property type="entry name" value="MethylthioRu-1-P_deHdtase_MtnB"/>
</dbReference>
<dbReference type="SUPFAM" id="SSF53639">
    <property type="entry name" value="AraD/HMP-PK domain-like"/>
    <property type="match status" value="1"/>
</dbReference>
<evidence type="ECO:0000313" key="9">
    <source>
        <dbReference type="Proteomes" id="UP000632858"/>
    </source>
</evidence>
<protein>
    <recommendedName>
        <fullName evidence="6">Methylthioribulose-1-phosphate dehydratase</fullName>
        <shortName evidence="6">MTRu-1-P dehydratase</shortName>
        <ecNumber evidence="6">4.2.1.109</ecNumber>
    </recommendedName>
</protein>
<accession>A0A917CS92</accession>
<dbReference type="NCBIfam" id="TIGR03328">
    <property type="entry name" value="salvage_mtnB"/>
    <property type="match status" value="1"/>
</dbReference>
<dbReference type="InterPro" id="IPR001303">
    <property type="entry name" value="Aldolase_II/adducin_N"/>
</dbReference>
<dbReference type="GO" id="GO:0016832">
    <property type="term" value="F:aldehyde-lyase activity"/>
    <property type="evidence" value="ECO:0007669"/>
    <property type="project" value="TreeGrafter"/>
</dbReference>
<keyword evidence="1 6" id="KW-0028">Amino-acid biosynthesis</keyword>
<dbReference type="Proteomes" id="UP000632858">
    <property type="component" value="Unassembled WGS sequence"/>
</dbReference>
<evidence type="ECO:0000256" key="2">
    <source>
        <dbReference type="ARBA" id="ARBA00022723"/>
    </source>
</evidence>
<comment type="catalytic activity">
    <reaction evidence="6">
        <text>5-(methylsulfanyl)-D-ribulose 1-phosphate = 5-methylsulfanyl-2,3-dioxopentyl phosphate + H2O</text>
        <dbReference type="Rhea" id="RHEA:15549"/>
        <dbReference type="ChEBI" id="CHEBI:15377"/>
        <dbReference type="ChEBI" id="CHEBI:58548"/>
        <dbReference type="ChEBI" id="CHEBI:58828"/>
        <dbReference type="EC" id="4.2.1.109"/>
    </reaction>
</comment>
<keyword evidence="2 6" id="KW-0479">Metal-binding</keyword>
<feature type="domain" description="Class II aldolase/adducin N-terminal" evidence="7">
    <location>
        <begin position="10"/>
        <end position="198"/>
    </location>
</feature>
<reference evidence="8" key="2">
    <citation type="submission" date="2020-09" db="EMBL/GenBank/DDBJ databases">
        <authorList>
            <person name="Sun Q."/>
            <person name="Zhou Y."/>
        </authorList>
    </citation>
    <scope>NUCLEOTIDE SEQUENCE</scope>
    <source>
        <strain evidence="8">CGMCC 1.12726</strain>
    </source>
</reference>
<dbReference type="PANTHER" id="PTHR22789:SF0">
    <property type="entry name" value="3-OXO-TETRONATE 4-PHOSPHATE DECARBOXYLASE-RELATED"/>
    <property type="match status" value="1"/>
</dbReference>
<feature type="binding site" evidence="6">
    <location>
        <position position="98"/>
    </location>
    <ligand>
        <name>Zn(2+)</name>
        <dbReference type="ChEBI" id="CHEBI:29105"/>
    </ligand>
</feature>
<dbReference type="GO" id="GO:0005829">
    <property type="term" value="C:cytosol"/>
    <property type="evidence" value="ECO:0007669"/>
    <property type="project" value="TreeGrafter"/>
</dbReference>